<sequence>MSKPIAPDTVAQQAIEWMVHLHSGEMSDAQRSDFERWRAEHHSHELACRRIEKALGHVPQVAAEPSLRKTLNGTGGRRQFLTNALAIATIVSTGGWFYNRHTPLTGLLADLHTATGERTTTHLADGSVLTLNARSSVDVKFDAHRRHLYLTKGQIYIDAQPARTPLVITTADGEISMHSGAFTVSVRSDGTRVAALSQAAQISARNLSTQLLTGQGVLFNNQGIFPRQIAVNSESAWVNGFIEVNDQPLGTLIEAFRDYRTGIVRVSPEAAKLRVSGVFPLDNTDYALEALAQTMPVVITRTSGYWVSISKS</sequence>
<dbReference type="PANTHER" id="PTHR30273">
    <property type="entry name" value="PERIPLASMIC SIGNAL SENSOR AND SIGMA FACTOR ACTIVATOR FECR-RELATED"/>
    <property type="match status" value="1"/>
</dbReference>
<evidence type="ECO:0000259" key="2">
    <source>
        <dbReference type="Pfam" id="PF16220"/>
    </source>
</evidence>
<dbReference type="PIRSF" id="PIRSF018266">
    <property type="entry name" value="FecR"/>
    <property type="match status" value="1"/>
</dbReference>
<name>A0A0R2ZG67_9PSED</name>
<feature type="domain" description="FecR protein" evidence="1">
    <location>
        <begin position="110"/>
        <end position="196"/>
    </location>
</feature>
<evidence type="ECO:0000313" key="6">
    <source>
        <dbReference type="Proteomes" id="UP000183126"/>
    </source>
</evidence>
<dbReference type="InterPro" id="IPR012373">
    <property type="entry name" value="Ferrdict_sens_TM"/>
</dbReference>
<dbReference type="AlphaFoldDB" id="A0A0R2ZG67"/>
<evidence type="ECO:0000313" key="4">
    <source>
        <dbReference type="EMBL" id="SDS94168.1"/>
    </source>
</evidence>
<dbReference type="GO" id="GO:0016989">
    <property type="term" value="F:sigma factor antagonist activity"/>
    <property type="evidence" value="ECO:0007669"/>
    <property type="project" value="TreeGrafter"/>
</dbReference>
<dbReference type="Pfam" id="PF04773">
    <property type="entry name" value="FecR"/>
    <property type="match status" value="1"/>
</dbReference>
<feature type="domain" description="FecR N-terminal" evidence="2">
    <location>
        <begin position="12"/>
        <end position="53"/>
    </location>
</feature>
<dbReference type="Pfam" id="PF16220">
    <property type="entry name" value="DUF4880"/>
    <property type="match status" value="1"/>
</dbReference>
<accession>A0A0R2ZG67</accession>
<dbReference type="PATRIC" id="fig|200450.4.peg.612"/>
<evidence type="ECO:0000259" key="1">
    <source>
        <dbReference type="Pfam" id="PF04773"/>
    </source>
</evidence>
<evidence type="ECO:0000313" key="5">
    <source>
        <dbReference type="Proteomes" id="UP000052019"/>
    </source>
</evidence>
<organism evidence="3 5">
    <name type="scientific">Pseudomonas trivialis</name>
    <dbReference type="NCBI Taxonomy" id="200450"/>
    <lineage>
        <taxon>Bacteria</taxon>
        <taxon>Pseudomonadati</taxon>
        <taxon>Pseudomonadota</taxon>
        <taxon>Gammaproteobacteria</taxon>
        <taxon>Pseudomonadales</taxon>
        <taxon>Pseudomonadaceae</taxon>
        <taxon>Pseudomonas</taxon>
    </lineage>
</organism>
<dbReference type="EMBL" id="LT629760">
    <property type="protein sequence ID" value="SDS94168.1"/>
    <property type="molecule type" value="Genomic_DNA"/>
</dbReference>
<keyword evidence="6" id="KW-1185">Reference proteome</keyword>
<dbReference type="InterPro" id="IPR006860">
    <property type="entry name" value="FecR"/>
</dbReference>
<proteinExistence type="predicted"/>
<reference evidence="3 5" key="1">
    <citation type="submission" date="2015-02" db="EMBL/GenBank/DDBJ databases">
        <title>Two Pseudomonas sp. nov. isolated from raw milk.</title>
        <authorList>
            <person name="Wenning M."/>
            <person name="von Neubeck M."/>
            <person name="Huptas C."/>
            <person name="Scherer S."/>
        </authorList>
    </citation>
    <scope>NUCLEOTIDE SEQUENCE [LARGE SCALE GENOMIC DNA]</scope>
    <source>
        <strain evidence="3 5">DSM 14937</strain>
    </source>
</reference>
<dbReference type="Proteomes" id="UP000052019">
    <property type="component" value="Unassembled WGS sequence"/>
</dbReference>
<dbReference type="InterPro" id="IPR032623">
    <property type="entry name" value="FecR_N"/>
</dbReference>
<dbReference type="Gene3D" id="2.60.120.1440">
    <property type="match status" value="1"/>
</dbReference>
<gene>
    <name evidence="4" type="ORF">SAMN04490205_4167</name>
    <name evidence="3" type="ORF">TU79_18400</name>
</gene>
<dbReference type="EMBL" id="JYLK01000013">
    <property type="protein sequence ID" value="KRP58732.1"/>
    <property type="molecule type" value="Genomic_DNA"/>
</dbReference>
<evidence type="ECO:0000313" key="3">
    <source>
        <dbReference type="EMBL" id="KRP58732.1"/>
    </source>
</evidence>
<dbReference type="PANTHER" id="PTHR30273:SF2">
    <property type="entry name" value="PROTEIN FECR"/>
    <property type="match status" value="1"/>
</dbReference>
<protein>
    <submittedName>
        <fullName evidence="4">FecR family protein</fullName>
    </submittedName>
</protein>
<dbReference type="RefSeq" id="WP_057009311.1">
    <property type="nucleotide sequence ID" value="NZ_JYLK01000013.1"/>
</dbReference>
<dbReference type="Proteomes" id="UP000183126">
    <property type="component" value="Chromosome I"/>
</dbReference>
<reference evidence="4 6" key="2">
    <citation type="submission" date="2016-10" db="EMBL/GenBank/DDBJ databases">
        <authorList>
            <person name="Varghese N."/>
            <person name="Submissions S."/>
        </authorList>
    </citation>
    <scope>NUCLEOTIDE SEQUENCE [LARGE SCALE GENOMIC DNA]</scope>
    <source>
        <strain evidence="4 6">BS3111</strain>
    </source>
</reference>